<evidence type="ECO:0000313" key="6">
    <source>
        <dbReference type="EMBL" id="CAB4582565.1"/>
    </source>
</evidence>
<dbReference type="EMBL" id="CAEZSR010000164">
    <property type="protein sequence ID" value="CAB4582565.1"/>
    <property type="molecule type" value="Genomic_DNA"/>
</dbReference>
<dbReference type="InterPro" id="IPR011251">
    <property type="entry name" value="Luciferase-like_dom"/>
</dbReference>
<keyword evidence="3" id="KW-0560">Oxidoreductase</keyword>
<dbReference type="NCBIfam" id="TIGR03619">
    <property type="entry name" value="F420_Rv2161c"/>
    <property type="match status" value="1"/>
</dbReference>
<dbReference type="Gene3D" id="3.20.20.30">
    <property type="entry name" value="Luciferase-like domain"/>
    <property type="match status" value="1"/>
</dbReference>
<protein>
    <submittedName>
        <fullName evidence="6">Unannotated protein</fullName>
    </submittedName>
</protein>
<name>A0A6J6F4Q3_9ZZZZ</name>
<dbReference type="PANTHER" id="PTHR42847">
    <property type="entry name" value="ALKANESULFONATE MONOOXYGENASE"/>
    <property type="match status" value="1"/>
</dbReference>
<keyword evidence="2" id="KW-0288">FMN</keyword>
<dbReference type="SUPFAM" id="SSF51679">
    <property type="entry name" value="Bacterial luciferase-like"/>
    <property type="match status" value="1"/>
</dbReference>
<evidence type="ECO:0000256" key="2">
    <source>
        <dbReference type="ARBA" id="ARBA00022643"/>
    </source>
</evidence>
<feature type="domain" description="Luciferase-like" evidence="5">
    <location>
        <begin position="15"/>
        <end position="250"/>
    </location>
</feature>
<evidence type="ECO:0000259" key="5">
    <source>
        <dbReference type="Pfam" id="PF00296"/>
    </source>
</evidence>
<reference evidence="6" key="1">
    <citation type="submission" date="2020-05" db="EMBL/GenBank/DDBJ databases">
        <authorList>
            <person name="Chiriac C."/>
            <person name="Salcher M."/>
            <person name="Ghai R."/>
            <person name="Kavagutti S V."/>
        </authorList>
    </citation>
    <scope>NUCLEOTIDE SEQUENCE</scope>
</reference>
<evidence type="ECO:0000256" key="4">
    <source>
        <dbReference type="ARBA" id="ARBA00023033"/>
    </source>
</evidence>
<keyword evidence="4" id="KW-0503">Monooxygenase</keyword>
<evidence type="ECO:0000256" key="1">
    <source>
        <dbReference type="ARBA" id="ARBA00022630"/>
    </source>
</evidence>
<keyword evidence="1" id="KW-0285">Flavoprotein</keyword>
<dbReference type="InterPro" id="IPR036661">
    <property type="entry name" value="Luciferase-like_sf"/>
</dbReference>
<dbReference type="InterPro" id="IPR050172">
    <property type="entry name" value="SsuD_RutA_monooxygenase"/>
</dbReference>
<dbReference type="InterPro" id="IPR019921">
    <property type="entry name" value="Lucif-like_OxRdtase_Rv2161c"/>
</dbReference>
<dbReference type="GO" id="GO:0008726">
    <property type="term" value="F:alkanesulfonate monooxygenase activity"/>
    <property type="evidence" value="ECO:0007669"/>
    <property type="project" value="TreeGrafter"/>
</dbReference>
<sequence length="295" mass="32039">MNYGIHLPNSGAFADPELVIEIADLAERSSLESVWVFDHILTPVEVDSKYPFSADGSYHNPATQSYLDALTVLSVVAGRTSRVRLGTRVLIAAYRHPVPLAKQLATLDVLSGGRLTVGVGAGWMREEFDALGVPWERRYSILDEHVALMRNTWMHGTTSFEGKHFRHGHAGFYPQPVQPGQTIPIVVGGTGDRALRQVAEWGDGWAVAVPGTVAPAERISALTERLTTLRRLAEEAGRDPDALRLVGQAPIDAPRQLLEAIADLGVHECDMMLTSGGQAGIEQVETLVQQLADLP</sequence>
<evidence type="ECO:0000256" key="3">
    <source>
        <dbReference type="ARBA" id="ARBA00023002"/>
    </source>
</evidence>
<accession>A0A6J6F4Q3</accession>
<dbReference type="Pfam" id="PF00296">
    <property type="entry name" value="Bac_luciferase"/>
    <property type="match status" value="1"/>
</dbReference>
<dbReference type="GO" id="GO:0046306">
    <property type="term" value="P:alkanesulfonate catabolic process"/>
    <property type="evidence" value="ECO:0007669"/>
    <property type="project" value="TreeGrafter"/>
</dbReference>
<gene>
    <name evidence="6" type="ORF">UFOPK1493_03187</name>
</gene>
<proteinExistence type="predicted"/>
<dbReference type="AlphaFoldDB" id="A0A6J6F4Q3"/>
<organism evidence="6">
    <name type="scientific">freshwater metagenome</name>
    <dbReference type="NCBI Taxonomy" id="449393"/>
    <lineage>
        <taxon>unclassified sequences</taxon>
        <taxon>metagenomes</taxon>
        <taxon>ecological metagenomes</taxon>
    </lineage>
</organism>
<dbReference type="PANTHER" id="PTHR42847:SF4">
    <property type="entry name" value="ALKANESULFONATE MONOOXYGENASE-RELATED"/>
    <property type="match status" value="1"/>
</dbReference>